<feature type="region of interest" description="Disordered" evidence="1">
    <location>
        <begin position="270"/>
        <end position="352"/>
    </location>
</feature>
<dbReference type="Proteomes" id="UP001438707">
    <property type="component" value="Unassembled WGS sequence"/>
</dbReference>
<evidence type="ECO:0000313" key="4">
    <source>
        <dbReference type="Proteomes" id="UP001438707"/>
    </source>
</evidence>
<dbReference type="SUPFAM" id="SSF53474">
    <property type="entry name" value="alpha/beta-Hydrolases"/>
    <property type="match status" value="1"/>
</dbReference>
<gene>
    <name evidence="3" type="ORF">WJX74_006143</name>
</gene>
<evidence type="ECO:0000259" key="2">
    <source>
        <dbReference type="Pfam" id="PF20408"/>
    </source>
</evidence>
<organism evidence="3 4">
    <name type="scientific">Apatococcus lobatus</name>
    <dbReference type="NCBI Taxonomy" id="904363"/>
    <lineage>
        <taxon>Eukaryota</taxon>
        <taxon>Viridiplantae</taxon>
        <taxon>Chlorophyta</taxon>
        <taxon>core chlorophytes</taxon>
        <taxon>Trebouxiophyceae</taxon>
        <taxon>Chlorellales</taxon>
        <taxon>Chlorellaceae</taxon>
        <taxon>Apatococcus</taxon>
    </lineage>
</organism>
<reference evidence="3 4" key="1">
    <citation type="journal article" date="2024" name="Nat. Commun.">
        <title>Phylogenomics reveals the evolutionary origins of lichenization in chlorophyte algae.</title>
        <authorList>
            <person name="Puginier C."/>
            <person name="Libourel C."/>
            <person name="Otte J."/>
            <person name="Skaloud P."/>
            <person name="Haon M."/>
            <person name="Grisel S."/>
            <person name="Petersen M."/>
            <person name="Berrin J.G."/>
            <person name="Delaux P.M."/>
            <person name="Dal Grande F."/>
            <person name="Keller J."/>
        </authorList>
    </citation>
    <scope>NUCLEOTIDE SEQUENCE [LARGE SCALE GENOMIC DNA]</scope>
    <source>
        <strain evidence="3 4">SAG 2145</strain>
    </source>
</reference>
<evidence type="ECO:0000313" key="3">
    <source>
        <dbReference type="EMBL" id="KAK9843043.1"/>
    </source>
</evidence>
<proteinExistence type="predicted"/>
<evidence type="ECO:0000256" key="1">
    <source>
        <dbReference type="SAM" id="MobiDB-lite"/>
    </source>
</evidence>
<dbReference type="Pfam" id="PF20408">
    <property type="entry name" value="Abhydrolase_11"/>
    <property type="match status" value="1"/>
</dbReference>
<protein>
    <recommendedName>
        <fullName evidence="2">KANL3/Tex30 alpha/beta hydrolase-like domain-containing protein</fullName>
    </recommendedName>
</protein>
<comment type="caution">
    <text evidence="3">The sequence shown here is derived from an EMBL/GenBank/DDBJ whole genome shotgun (WGS) entry which is preliminary data.</text>
</comment>
<dbReference type="AlphaFoldDB" id="A0AAW1SBL6"/>
<accession>A0AAW1SBL6</accession>
<dbReference type="InterPro" id="IPR029058">
    <property type="entry name" value="AB_hydrolase_fold"/>
</dbReference>
<keyword evidence="4" id="KW-1185">Reference proteome</keyword>
<name>A0AAW1SBL6_9CHLO</name>
<feature type="domain" description="KANL3/Tex30 alpha/beta hydrolase-like" evidence="2">
    <location>
        <begin position="68"/>
        <end position="251"/>
    </location>
</feature>
<dbReference type="InterPro" id="IPR046879">
    <property type="entry name" value="KANL3/Tex30_Abhydrolase"/>
</dbReference>
<dbReference type="EMBL" id="JALJOS010000002">
    <property type="protein sequence ID" value="KAK9843043.1"/>
    <property type="molecule type" value="Genomic_DNA"/>
</dbReference>
<dbReference type="Gene3D" id="3.40.50.1820">
    <property type="entry name" value="alpha/beta hydrolase"/>
    <property type="match status" value="1"/>
</dbReference>
<sequence>MVRFHWHVEQGLSAFCPPAGVSAVSNKDGDVLHVTCEVELAGQKDTLPVLFTVPANWLQFDQVASVGVVLGHGSNAADWKGRLATDLAITLASQGYVVCRYQCKQKEQRRQKMFEKALDACATSPYGKPVSHWILAGCGNGARVAAVVGTRCRGSIIGYLFLGYPLREPLPSAGKSRRAEGEPIEDSRGPLLPLEVPMCFITGDSDETCSLESLAALRPHLASWDVRAAFVPECDHVFRVPGGRGTSAAAVRHACILAARWVQAVSEETLPQSGLPKLPDPSPAMAHARSMATPHQHGSMPQQHALPPEEEADADLDDAEPDEAGMQGQISGAGHEDLYEDDAGMEDMGSYG</sequence>
<feature type="compositionally biased region" description="Acidic residues" evidence="1">
    <location>
        <begin position="308"/>
        <end position="323"/>
    </location>
</feature>